<keyword evidence="11" id="KW-1185">Reference proteome</keyword>
<feature type="domain" description="Exonuclease VII large subunit C-terminal" evidence="8">
    <location>
        <begin position="121"/>
        <end position="434"/>
    </location>
</feature>
<dbReference type="InterPro" id="IPR025824">
    <property type="entry name" value="OB-fold_nuc-bd_dom"/>
</dbReference>
<feature type="coiled-coil region" evidence="7">
    <location>
        <begin position="349"/>
        <end position="387"/>
    </location>
</feature>
<evidence type="ECO:0000256" key="6">
    <source>
        <dbReference type="RuleBase" id="RU004355"/>
    </source>
</evidence>
<name>A0A432ZQV9_9GAMM</name>
<dbReference type="GO" id="GO:0003676">
    <property type="term" value="F:nucleic acid binding"/>
    <property type="evidence" value="ECO:0007669"/>
    <property type="project" value="InterPro"/>
</dbReference>
<keyword evidence="7" id="KW-0175">Coiled coil</keyword>
<dbReference type="Proteomes" id="UP000287996">
    <property type="component" value="Unassembled WGS sequence"/>
</dbReference>
<evidence type="ECO:0000256" key="5">
    <source>
        <dbReference type="HAMAP-Rule" id="MF_00378"/>
    </source>
</evidence>
<dbReference type="RefSeq" id="WP_126841789.1">
    <property type="nucleotide sequence ID" value="NZ_PIQH01000005.1"/>
</dbReference>
<dbReference type="OrthoDB" id="9802795at2"/>
<feature type="domain" description="OB-fold nucleic acid binding" evidence="9">
    <location>
        <begin position="5"/>
        <end position="98"/>
    </location>
</feature>
<evidence type="ECO:0000313" key="11">
    <source>
        <dbReference type="Proteomes" id="UP000287996"/>
    </source>
</evidence>
<evidence type="ECO:0000256" key="3">
    <source>
        <dbReference type="ARBA" id="ARBA00022801"/>
    </source>
</evidence>
<dbReference type="NCBIfam" id="TIGR00237">
    <property type="entry name" value="xseA"/>
    <property type="match status" value="1"/>
</dbReference>
<keyword evidence="4 5" id="KW-0269">Exonuclease</keyword>
<comment type="catalytic activity">
    <reaction evidence="5 6">
        <text>Exonucleolytic cleavage in either 5'- to 3'- or 3'- to 5'-direction to yield nucleoside 5'-phosphates.</text>
        <dbReference type="EC" id="3.1.11.6"/>
    </reaction>
</comment>
<dbReference type="GO" id="GO:0005737">
    <property type="term" value="C:cytoplasm"/>
    <property type="evidence" value="ECO:0007669"/>
    <property type="project" value="UniProtKB-SubCell"/>
</dbReference>
<dbReference type="GO" id="GO:0006308">
    <property type="term" value="P:DNA catabolic process"/>
    <property type="evidence" value="ECO:0007669"/>
    <property type="project" value="UniProtKB-UniRule"/>
</dbReference>
<comment type="function">
    <text evidence="5">Bidirectionally degrades single-stranded DNA into large acid-insoluble oligonucleotides, which are then degraded further into small acid-soluble oligonucleotides.</text>
</comment>
<comment type="subunit">
    <text evidence="5">Heterooligomer composed of large and small subunits.</text>
</comment>
<dbReference type="AlphaFoldDB" id="A0A432ZQV9"/>
<dbReference type="HAMAP" id="MF_00378">
    <property type="entry name" value="Exonuc_7_L"/>
    <property type="match status" value="1"/>
</dbReference>
<dbReference type="EMBL" id="PIQH01000005">
    <property type="protein sequence ID" value="RUO80290.1"/>
    <property type="molecule type" value="Genomic_DNA"/>
</dbReference>
<proteinExistence type="inferred from homology"/>
<dbReference type="GO" id="GO:0008855">
    <property type="term" value="F:exodeoxyribonuclease VII activity"/>
    <property type="evidence" value="ECO:0007669"/>
    <property type="project" value="UniProtKB-UniRule"/>
</dbReference>
<comment type="caution">
    <text evidence="10">The sequence shown here is derived from an EMBL/GenBank/DDBJ whole genome shotgun (WGS) entry which is preliminary data.</text>
</comment>
<dbReference type="Pfam" id="PF13742">
    <property type="entry name" value="tRNA_anti_2"/>
    <property type="match status" value="1"/>
</dbReference>
<evidence type="ECO:0000256" key="4">
    <source>
        <dbReference type="ARBA" id="ARBA00022839"/>
    </source>
</evidence>
<gene>
    <name evidence="5" type="primary">xseA</name>
    <name evidence="10" type="ORF">CWI84_06575</name>
</gene>
<dbReference type="PANTHER" id="PTHR30008">
    <property type="entry name" value="EXODEOXYRIBONUCLEASE 7 LARGE SUBUNIT"/>
    <property type="match status" value="1"/>
</dbReference>
<keyword evidence="2 5" id="KW-0540">Nuclease</keyword>
<evidence type="ECO:0000259" key="9">
    <source>
        <dbReference type="Pfam" id="PF13742"/>
    </source>
</evidence>
<evidence type="ECO:0000256" key="1">
    <source>
        <dbReference type="ARBA" id="ARBA00022490"/>
    </source>
</evidence>
<sequence length="438" mass="49677">MQDVLTVSRLNAEVRQLLEKGFGSVMLVGEVSNFAAPSSGHWYFTLKDERAQVRCAMFRNANQRARVRPANGVQVMVRAKLTLYEPRGDYQLIAEHIEEAGAGLLQQRYEQLKMQLAAAGLFAQEHKQPLPENVRTLGVITSPSGAAIRDVLAVLRRRDPAMRVIIYPTAVQGERAATEIRQALATAVRRNEVDALLLTRGGGSLEDLWCFNDEALAHDIYQCPIPIISAVGHEIDFTISDFVADVRAPTPSAAAEQISQDQQQWLERIQYLNQRSQRALERYLVQIRQRQQTLQARLQQQHPQRQLLQQSQRADDALRRAQQALSYRLQHHKAQLNGLLQRLPAVHPQRELLRQQQNLKQQQQRLQQAMQRLLKQQRQRLADASRAAQLVSPLNTLDRGYAIARKDDGSVVRSAEQIASGEELELHLANGKRRIRGV</sequence>
<dbReference type="CDD" id="cd04489">
    <property type="entry name" value="ExoVII_LU_OBF"/>
    <property type="match status" value="1"/>
</dbReference>
<organism evidence="10 11">
    <name type="scientific">Idiomarina tyrosinivorans</name>
    <dbReference type="NCBI Taxonomy" id="1445662"/>
    <lineage>
        <taxon>Bacteria</taxon>
        <taxon>Pseudomonadati</taxon>
        <taxon>Pseudomonadota</taxon>
        <taxon>Gammaproteobacteria</taxon>
        <taxon>Alteromonadales</taxon>
        <taxon>Idiomarinaceae</taxon>
        <taxon>Idiomarina</taxon>
    </lineage>
</organism>
<keyword evidence="1 5" id="KW-0963">Cytoplasm</keyword>
<comment type="subcellular location">
    <subcellularLocation>
        <location evidence="5 6">Cytoplasm</location>
    </subcellularLocation>
</comment>
<keyword evidence="3 5" id="KW-0378">Hydrolase</keyword>
<evidence type="ECO:0000259" key="8">
    <source>
        <dbReference type="Pfam" id="PF02601"/>
    </source>
</evidence>
<evidence type="ECO:0000256" key="2">
    <source>
        <dbReference type="ARBA" id="ARBA00022722"/>
    </source>
</evidence>
<comment type="similarity">
    <text evidence="5 6">Belongs to the XseA family.</text>
</comment>
<dbReference type="Pfam" id="PF02601">
    <property type="entry name" value="Exonuc_VII_L"/>
    <property type="match status" value="1"/>
</dbReference>
<evidence type="ECO:0000313" key="10">
    <source>
        <dbReference type="EMBL" id="RUO80290.1"/>
    </source>
</evidence>
<evidence type="ECO:0000256" key="7">
    <source>
        <dbReference type="SAM" id="Coils"/>
    </source>
</evidence>
<dbReference type="InterPro" id="IPR003753">
    <property type="entry name" value="Exonuc_VII_L"/>
</dbReference>
<dbReference type="GO" id="GO:0009318">
    <property type="term" value="C:exodeoxyribonuclease VII complex"/>
    <property type="evidence" value="ECO:0007669"/>
    <property type="project" value="UniProtKB-UniRule"/>
</dbReference>
<dbReference type="EC" id="3.1.11.6" evidence="5"/>
<accession>A0A432ZQV9</accession>
<reference evidence="10 11" key="1">
    <citation type="journal article" date="2011" name="Front. Microbiol.">
        <title>Genomic signatures of strain selection and enhancement in Bacillus atrophaeus var. globigii, a historical biowarfare simulant.</title>
        <authorList>
            <person name="Gibbons H.S."/>
            <person name="Broomall S.M."/>
            <person name="McNew L.A."/>
            <person name="Daligault H."/>
            <person name="Chapman C."/>
            <person name="Bruce D."/>
            <person name="Karavis M."/>
            <person name="Krepps M."/>
            <person name="McGregor P.A."/>
            <person name="Hong C."/>
            <person name="Park K.H."/>
            <person name="Akmal A."/>
            <person name="Feldman A."/>
            <person name="Lin J.S."/>
            <person name="Chang W.E."/>
            <person name="Higgs B.W."/>
            <person name="Demirev P."/>
            <person name="Lindquist J."/>
            <person name="Liem A."/>
            <person name="Fochler E."/>
            <person name="Read T.D."/>
            <person name="Tapia R."/>
            <person name="Johnson S."/>
            <person name="Bishop-Lilly K.A."/>
            <person name="Detter C."/>
            <person name="Han C."/>
            <person name="Sozhamannan S."/>
            <person name="Rosenzweig C.N."/>
            <person name="Skowronski E.W."/>
        </authorList>
    </citation>
    <scope>NUCLEOTIDE SEQUENCE [LARGE SCALE GENOMIC DNA]</scope>
    <source>
        <strain evidence="10 11">CC-PW-9</strain>
    </source>
</reference>
<dbReference type="InterPro" id="IPR020579">
    <property type="entry name" value="Exonuc_VII_lsu_C"/>
</dbReference>
<protein>
    <recommendedName>
        <fullName evidence="5">Exodeoxyribonuclease 7 large subunit</fullName>
        <ecNumber evidence="5">3.1.11.6</ecNumber>
    </recommendedName>
    <alternativeName>
        <fullName evidence="5">Exodeoxyribonuclease VII large subunit</fullName>
        <shortName evidence="5">Exonuclease VII large subunit</shortName>
    </alternativeName>
</protein>
<dbReference type="PANTHER" id="PTHR30008:SF0">
    <property type="entry name" value="EXODEOXYRIBONUCLEASE 7 LARGE SUBUNIT"/>
    <property type="match status" value="1"/>
</dbReference>